<dbReference type="Gene3D" id="1.20.5.1160">
    <property type="entry name" value="Vasodilator-stimulated phosphoprotein"/>
    <property type="match status" value="1"/>
</dbReference>
<evidence type="ECO:0000259" key="5">
    <source>
        <dbReference type="PROSITE" id="PS51842"/>
    </source>
</evidence>
<dbReference type="GeneTree" id="ENSGT00950000182969"/>
<name>F6R5X4_XENTR</name>
<dbReference type="InterPro" id="IPR039008">
    <property type="entry name" value="IF_rod_dom"/>
</dbReference>
<feature type="domain" description="IF rod" evidence="5">
    <location>
        <begin position="62"/>
        <end position="373"/>
    </location>
</feature>
<dbReference type="InterPro" id="IPR002957">
    <property type="entry name" value="Keratin_I"/>
</dbReference>
<evidence type="ECO:0000256" key="1">
    <source>
        <dbReference type="ARBA" id="ARBA00022754"/>
    </source>
</evidence>
<dbReference type="FunFam" id="1.20.5.500:FF:000001">
    <property type="entry name" value="Type II keratin 23"/>
    <property type="match status" value="1"/>
</dbReference>
<dbReference type="Ensembl" id="ENSXETT00000012361">
    <property type="protein sequence ID" value="ENSXETP00000012361"/>
    <property type="gene ID" value="ENSXETG00000005611"/>
</dbReference>
<reference evidence="6" key="2">
    <citation type="submission" date="2011-06" db="UniProtKB">
        <authorList>
            <consortium name="Ensembl"/>
        </authorList>
    </citation>
    <scope>IDENTIFICATION</scope>
</reference>
<dbReference type="Xenbase" id="XB-GENE-5820467">
    <property type="gene designation" value="krt18.1"/>
</dbReference>
<organism evidence="6">
    <name type="scientific">Xenopus tropicalis</name>
    <name type="common">Western clawed frog</name>
    <name type="synonym">Silurana tropicalis</name>
    <dbReference type="NCBI Taxonomy" id="8364"/>
    <lineage>
        <taxon>Eukaryota</taxon>
        <taxon>Metazoa</taxon>
        <taxon>Chordata</taxon>
        <taxon>Craniata</taxon>
        <taxon>Vertebrata</taxon>
        <taxon>Euteleostomi</taxon>
        <taxon>Amphibia</taxon>
        <taxon>Batrachia</taxon>
        <taxon>Anura</taxon>
        <taxon>Pipoidea</taxon>
        <taxon>Pipidae</taxon>
        <taxon>Xenopodinae</taxon>
        <taxon>Xenopus</taxon>
        <taxon>Silurana</taxon>
    </lineage>
</organism>
<feature type="compositionally biased region" description="Low complexity" evidence="4">
    <location>
        <begin position="12"/>
        <end position="23"/>
    </location>
</feature>
<accession>F6R5X4</accession>
<dbReference type="ExpressionAtlas" id="F6R5X4">
    <property type="expression patterns" value="differential"/>
</dbReference>
<dbReference type="SUPFAM" id="SSF64593">
    <property type="entry name" value="Intermediate filament protein, coiled coil region"/>
    <property type="match status" value="2"/>
</dbReference>
<dbReference type="PRINTS" id="PR01248">
    <property type="entry name" value="TYPE1KERATIN"/>
</dbReference>
<dbReference type="Bgee" id="ENSXETG00000005611">
    <property type="expression patterns" value="Expressed in liver and 6 other cell types or tissues"/>
</dbReference>
<dbReference type="eggNOG" id="ENOG502R8RF">
    <property type="taxonomic scope" value="Eukaryota"/>
</dbReference>
<dbReference type="SMART" id="SM01391">
    <property type="entry name" value="Filament"/>
    <property type="match status" value="1"/>
</dbReference>
<reference evidence="6" key="1">
    <citation type="journal article" date="2010" name="Science">
        <title>The genome of the Western clawed frog Xenopus tropicalis.</title>
        <authorList>
            <person name="Hellsten U."/>
            <person name="Harland R.M."/>
            <person name="Gilchrist M.J."/>
            <person name="Hendrix D."/>
            <person name="Jurka J."/>
            <person name="Kapitonov V."/>
            <person name="Ovcharenko I."/>
            <person name="Putnam N.H."/>
            <person name="Shu S."/>
            <person name="Taher L."/>
            <person name="Blitz I.L."/>
            <person name="Blumberg B."/>
            <person name="Dichmann D.S."/>
            <person name="Dubchak I."/>
            <person name="Amaya E."/>
            <person name="Detter J.C."/>
            <person name="Fletcher R."/>
            <person name="Gerhard D.S."/>
            <person name="Goodstein D."/>
            <person name="Graves T."/>
            <person name="Grigoriev I.V."/>
            <person name="Grimwood J."/>
            <person name="Kawashima T."/>
            <person name="Lindquist E."/>
            <person name="Lucas S.M."/>
            <person name="Mead P.E."/>
            <person name="Mitros T."/>
            <person name="Ogino H."/>
            <person name="Ohta Y."/>
            <person name="Poliakov A.V."/>
            <person name="Pollet N."/>
            <person name="Robert J."/>
            <person name="Salamov A."/>
            <person name="Sater A.K."/>
            <person name="Schmutz J."/>
            <person name="Terry A."/>
            <person name="Vize P.D."/>
            <person name="Warren W.C."/>
            <person name="Wells D."/>
            <person name="Wills A."/>
            <person name="Wilson R.K."/>
            <person name="Zimmerman L.B."/>
            <person name="Zorn A.M."/>
            <person name="Grainger R."/>
            <person name="Grammer T."/>
            <person name="Khokha M.K."/>
            <person name="Richardson P.M."/>
            <person name="Rokhsar D.S."/>
        </authorList>
    </citation>
    <scope>NUCLEOTIDE SEQUENCE [LARGE SCALE GENOMIC DNA]</scope>
    <source>
        <strain evidence="6">Nigerian</strain>
    </source>
</reference>
<dbReference type="PANTHER" id="PTHR23239:SF358">
    <property type="entry name" value="KERATIN, TYPE I CYTOSKELETAL 18"/>
    <property type="match status" value="1"/>
</dbReference>
<proteinExistence type="predicted"/>
<dbReference type="HOGENOM" id="CLU_012560_8_1_1"/>
<dbReference type="Pfam" id="PF00038">
    <property type="entry name" value="Filament"/>
    <property type="match status" value="1"/>
</dbReference>
<dbReference type="Gene3D" id="1.20.5.170">
    <property type="match status" value="1"/>
</dbReference>
<dbReference type="GO" id="GO:0005198">
    <property type="term" value="F:structural molecule activity"/>
    <property type="evidence" value="ECO:0007669"/>
    <property type="project" value="InterPro"/>
</dbReference>
<dbReference type="Gene3D" id="1.20.5.500">
    <property type="entry name" value="Single helix bin"/>
    <property type="match status" value="1"/>
</dbReference>
<evidence type="ECO:0000313" key="6">
    <source>
        <dbReference type="Ensembl" id="ENSXETP00000012361"/>
    </source>
</evidence>
<dbReference type="PROSITE" id="PS51842">
    <property type="entry name" value="IF_ROD_2"/>
    <property type="match status" value="1"/>
</dbReference>
<protein>
    <submittedName>
        <fullName evidence="6">Keratin 18, type I, gene 1</fullName>
    </submittedName>
</protein>
<keyword evidence="1" id="KW-0403">Intermediate filament</keyword>
<dbReference type="AlphaFoldDB" id="F6R5X4"/>
<gene>
    <name evidence="6" type="primary">krt18.1</name>
</gene>
<dbReference type="PANTHER" id="PTHR23239">
    <property type="entry name" value="INTERMEDIATE FILAMENT"/>
    <property type="match status" value="1"/>
</dbReference>
<dbReference type="InParanoid" id="F6R5X4"/>
<dbReference type="GO" id="GO:0005882">
    <property type="term" value="C:intermediate filament"/>
    <property type="evidence" value="ECO:0007669"/>
    <property type="project" value="UniProtKB-KW"/>
</dbReference>
<feature type="coiled-coil region" evidence="3">
    <location>
        <begin position="59"/>
        <end position="107"/>
    </location>
</feature>
<evidence type="ECO:0000256" key="2">
    <source>
        <dbReference type="ARBA" id="ARBA00023054"/>
    </source>
</evidence>
<feature type="region of interest" description="Disordered" evidence="4">
    <location>
        <begin position="1"/>
        <end position="23"/>
    </location>
</feature>
<evidence type="ECO:0000256" key="4">
    <source>
        <dbReference type="SAM" id="MobiDB-lite"/>
    </source>
</evidence>
<feature type="coiled-coil region" evidence="3">
    <location>
        <begin position="178"/>
        <end position="372"/>
    </location>
</feature>
<sequence length="430" mass="48694">MALYGSNDPPSRRGSFSSLSGSLAPSRLPSLRGIDPLVLRAGMDTMLPSTRSGMDSLLNNNHQEVMQGLNERLAGYLQRVRSLEEANHKLQDEIDKINAKKSQATRDWDSYQDPLQPLRQQVEVLNMDNAKLLLQIDNARLAADDFKVKIETEQSIADGVLKDTQGLRKMTDDTNFLRMKLEGELETLKEELAHLRKNHKEEVASLQALIGNNNVKVEVEGPKKSDLNESIAHIRGQYEKLAEQNRTDAESAYKKKLDNMSQEANTNNKALDQAKNEVADLRRQLQALEIERQTLEKTVDSLQNALRDTENHYGSNLMDLNQQISRLQEELAACRADIERQVRAYEALLNLKSKLENEIHDYRTLLDGFLNKYRGPRLRSRGEVRRESYSLTVLHGGSFPLLRPLAPRFQALSLTPHSLPILSALNKAQV</sequence>
<keyword evidence="2 3" id="KW-0175">Coiled coil</keyword>
<evidence type="ECO:0000256" key="3">
    <source>
        <dbReference type="SAM" id="Coils"/>
    </source>
</evidence>